<protein>
    <recommendedName>
        <fullName evidence="2">alpha-1,3-glucan synthase</fullName>
        <ecNumber evidence="2">2.4.1.183</ecNumber>
    </recommendedName>
</protein>
<dbReference type="SMART" id="SM00642">
    <property type="entry name" value="Aamy"/>
    <property type="match status" value="1"/>
</dbReference>
<feature type="transmembrane region" description="Helical" evidence="8">
    <location>
        <begin position="2274"/>
        <end position="2291"/>
    </location>
</feature>
<feature type="region of interest" description="Disordered" evidence="7">
    <location>
        <begin position="1685"/>
        <end position="1809"/>
    </location>
</feature>
<comment type="catalytic activity">
    <reaction evidence="6">
        <text>[(1-&gt;3)-alpha-D-glucosyl](n) + UDP-alpha-D-glucose = [(1-&gt;3)-alpha-D-glucosyl](n+1) + UDP + H(+)</text>
        <dbReference type="Rhea" id="RHEA:19749"/>
        <dbReference type="Rhea" id="RHEA-COMP:11150"/>
        <dbReference type="Rhea" id="RHEA-COMP:11151"/>
        <dbReference type="ChEBI" id="CHEBI:15378"/>
        <dbReference type="ChEBI" id="CHEBI:28100"/>
        <dbReference type="ChEBI" id="CHEBI:58223"/>
        <dbReference type="ChEBI" id="CHEBI:58885"/>
        <dbReference type="EC" id="2.4.1.183"/>
    </reaction>
</comment>
<feature type="transmembrane region" description="Helical" evidence="8">
    <location>
        <begin position="1996"/>
        <end position="2018"/>
    </location>
</feature>
<feature type="transmembrane region" description="Helical" evidence="8">
    <location>
        <begin position="2030"/>
        <end position="2047"/>
    </location>
</feature>
<feature type="domain" description="Glycosyl hydrolase family 13 catalytic" evidence="10">
    <location>
        <begin position="69"/>
        <end position="542"/>
    </location>
</feature>
<dbReference type="Pfam" id="PF26111">
    <property type="entry name" value="Ig_Mok13"/>
    <property type="match status" value="1"/>
</dbReference>
<evidence type="ECO:0000256" key="6">
    <source>
        <dbReference type="ARBA" id="ARBA00048960"/>
    </source>
</evidence>
<dbReference type="FunFam" id="3.40.50.2000:FF:000052">
    <property type="entry name" value="Alpha-1,3-glucan synthase Ags2"/>
    <property type="match status" value="1"/>
</dbReference>
<proteinExistence type="inferred from homology"/>
<dbReference type="Pfam" id="PF26122">
    <property type="entry name" value="CBM_Mok13"/>
    <property type="match status" value="1"/>
</dbReference>
<feature type="transmembrane region" description="Helical" evidence="8">
    <location>
        <begin position="2089"/>
        <end position="2109"/>
    </location>
</feature>
<dbReference type="Gene3D" id="3.20.20.80">
    <property type="entry name" value="Glycosidases"/>
    <property type="match status" value="2"/>
</dbReference>
<feature type="compositionally biased region" description="Low complexity" evidence="7">
    <location>
        <begin position="1710"/>
        <end position="1731"/>
    </location>
</feature>
<dbReference type="InterPro" id="IPR058657">
    <property type="entry name" value="Mok11-13/Ags1-like_Ig"/>
</dbReference>
<evidence type="ECO:0000256" key="7">
    <source>
        <dbReference type="SAM" id="MobiDB-lite"/>
    </source>
</evidence>
<feature type="transmembrane region" description="Helical" evidence="8">
    <location>
        <begin position="2166"/>
        <end position="2191"/>
    </location>
</feature>
<evidence type="ECO:0000256" key="2">
    <source>
        <dbReference type="ARBA" id="ARBA00012688"/>
    </source>
</evidence>
<dbReference type="InterPro" id="IPR058654">
    <property type="entry name" value="Mok11-14/Ags1-like_TM"/>
</dbReference>
<evidence type="ECO:0000313" key="12">
    <source>
        <dbReference type="Proteomes" id="UP001152646"/>
    </source>
</evidence>
<evidence type="ECO:0000313" key="11">
    <source>
        <dbReference type="EMBL" id="CAG8408688.1"/>
    </source>
</evidence>
<feature type="transmembrane region" description="Helical" evidence="8">
    <location>
        <begin position="1115"/>
        <end position="1140"/>
    </location>
</feature>
<dbReference type="CDD" id="cd11323">
    <property type="entry name" value="AmyAc_AGS"/>
    <property type="match status" value="1"/>
</dbReference>
<keyword evidence="9" id="KW-0732">Signal</keyword>
<evidence type="ECO:0000259" key="10">
    <source>
        <dbReference type="SMART" id="SM00642"/>
    </source>
</evidence>
<dbReference type="InterPro" id="IPR006047">
    <property type="entry name" value="GH13_cat_dom"/>
</dbReference>
<dbReference type="Proteomes" id="UP001152646">
    <property type="component" value="Unassembled WGS sequence"/>
</dbReference>
<evidence type="ECO:0000256" key="3">
    <source>
        <dbReference type="ARBA" id="ARBA00022676"/>
    </source>
</evidence>
<feature type="transmembrane region" description="Helical" evidence="8">
    <location>
        <begin position="2054"/>
        <end position="2077"/>
    </location>
</feature>
<keyword evidence="4" id="KW-0808">Transferase</keyword>
<feature type="transmembrane region" description="Helical" evidence="8">
    <location>
        <begin position="2211"/>
        <end position="2228"/>
    </location>
</feature>
<dbReference type="GO" id="GO:0009277">
    <property type="term" value="C:fungal-type cell wall"/>
    <property type="evidence" value="ECO:0007669"/>
    <property type="project" value="TreeGrafter"/>
</dbReference>
<dbReference type="PANTHER" id="PTHR47182">
    <property type="entry name" value="CELL WALL ALPHA-1,3-GLUCAN SYNTHASE AGS1-RELATED"/>
    <property type="match status" value="1"/>
</dbReference>
<comment type="caution">
    <text evidence="11">The sequence shown here is derived from an EMBL/GenBank/DDBJ whole genome shotgun (WGS) entry which is preliminary data.</text>
</comment>
<reference evidence="11" key="1">
    <citation type="submission" date="2021-07" db="EMBL/GenBank/DDBJ databases">
        <authorList>
            <person name="Branca A.L. A."/>
        </authorList>
    </citation>
    <scope>NUCLEOTIDE SEQUENCE</scope>
</reference>
<name>A0A9W4NTS6_9EURO</name>
<evidence type="ECO:0000256" key="4">
    <source>
        <dbReference type="ARBA" id="ARBA00022679"/>
    </source>
</evidence>
<dbReference type="GO" id="GO:0070600">
    <property type="term" value="P:fungal-type cell wall (1-&gt;3)-alpha-glucan biosynthetic process"/>
    <property type="evidence" value="ECO:0007669"/>
    <property type="project" value="TreeGrafter"/>
</dbReference>
<feature type="transmembrane region" description="Helical" evidence="8">
    <location>
        <begin position="2348"/>
        <end position="2370"/>
    </location>
</feature>
<evidence type="ECO:0000256" key="8">
    <source>
        <dbReference type="SAM" id="Phobius"/>
    </source>
</evidence>
<dbReference type="InterPro" id="IPR013534">
    <property type="entry name" value="Starch_synth_cat_dom"/>
</dbReference>
<dbReference type="SUPFAM" id="SSF51445">
    <property type="entry name" value="(Trans)glycosidases"/>
    <property type="match status" value="1"/>
</dbReference>
<dbReference type="Pfam" id="PF26108">
    <property type="entry name" value="GH_Mok13"/>
    <property type="match status" value="1"/>
</dbReference>
<feature type="compositionally biased region" description="Polar residues" evidence="7">
    <location>
        <begin position="1758"/>
        <end position="1769"/>
    </location>
</feature>
<keyword evidence="3" id="KW-0328">Glycosyltransferase</keyword>
<dbReference type="Pfam" id="PF00128">
    <property type="entry name" value="Alpha-amylase"/>
    <property type="match status" value="1"/>
</dbReference>
<accession>A0A9W4NTS6</accession>
<dbReference type="Pfam" id="PF26114">
    <property type="entry name" value="Ig_2_Mok13"/>
    <property type="match status" value="1"/>
</dbReference>
<dbReference type="Pfam" id="PF26127">
    <property type="entry name" value="12TM_Mok13"/>
    <property type="match status" value="1"/>
</dbReference>
<comment type="similarity">
    <text evidence="1">Belongs to the glycosyltransferase group 1 family.</text>
</comment>
<dbReference type="SUPFAM" id="SSF53756">
    <property type="entry name" value="UDP-Glycosyltransferase/glycogen phosphorylase"/>
    <property type="match status" value="1"/>
</dbReference>
<dbReference type="EMBL" id="CAJVPA010000217">
    <property type="protein sequence ID" value="CAG8408688.1"/>
    <property type="molecule type" value="Genomic_DNA"/>
</dbReference>
<gene>
    <name evidence="11" type="ORF">PSALAMII_LOCUS8926</name>
</gene>
<dbReference type="InterPro" id="IPR058655">
    <property type="entry name" value="Mok11-14/Ags1-like"/>
</dbReference>
<evidence type="ECO:0000256" key="5">
    <source>
        <dbReference type="ARBA" id="ARBA00023316"/>
    </source>
</evidence>
<keyword evidence="8" id="KW-0472">Membrane</keyword>
<keyword evidence="5" id="KW-0961">Cell wall biogenesis/degradation</keyword>
<dbReference type="CDD" id="cd03791">
    <property type="entry name" value="GT5_Glycogen_synthase_DULL1-like"/>
    <property type="match status" value="1"/>
</dbReference>
<sequence>MKLLTSTPYYLAVVALYIRIAQSLPYLPEEAEWNLNQNQTATNPLDYSGQWDDHKYNPSPDNWRFPFYTIFLDKFVNGDPSNDNANGTQWEHILTSNEFRHGGDVLGLVDTFDYLQGMGIKGVYLAGTPYINFPWAADGYSPLDLTLLDHHFGTIENWRTMISEAHRRGIYVLFDNTFATYVDPLCNLRCRMLIMDRMGDLIGFQGFLNQSAPINPNEYDYVWKYDRRYWDFQPGNEIEEECPWDYPRFWDDDGTGLTTTTLGTGCRNSEFDQYGEVAAFGNYTEWEGQISKFALVQDRLRGWRPDVLAKIKHFSCLTITMLDIDGYRVDKALQVTLDSLGEWSEHMRDCAKSVGKENFFLPGEIVAGNSFGSLYIGRGQQTNQTKSNLTEAFTTTNETDKANPELFLRPAERSALDGAAFHYTLYRGLSRFLGLDGIYTAEGDPPVNFVETWNELVATNDMINTNTGKFDPRHQFGVTNQDVFRWPGIKNGTHKQNLGLYVATLIMPGIPMLAWGEEQEFYVLDNQADNYVFGRAPMSSAQAWQMHGCYKLGTSKYVDFPLERSLTGCEDDSVSLDHRDPSHPLRGILKMMFEMRENYPALNDGWYLQQLSNHTFDVYLPGSNGTPTETGMWSVMRSRFVDLQNFDGQGQGNQSVWLVYSNDNKTVEHQFNCSSKDAFISPFPAGTTVKNLFPPFEEFTLVNSSVNLGFEGSRIPNGCYSNFTMPAWGFKAFVPKKTFMKPSPYITNFSPGHDARLVPQGTSGDTIRIGFEFSQEMDCADITNSLKITSKALDDKIPEIDTTSISCKSIDEIDVVKWPGAHTSVFKYEADLSNVFPGIHKLTLDNVTTADGNQTTGVSTFLVLKRNHDANLFGQSVDHFLFRIGQINNPMVWPQLANYSRTLLFDNPSSETDVLSVRPQAPGADLWRYSLDFGASFSPWIAYTGFNTTIPGKNWTGTAKQAWDGEHIIAQYWSKLSGSSAHWQHGDTQWAYKPPRRFPNLFIAGEFNQFGYDAGYSNKMALSNTTGLWEIHFMGEWPVQVAFNAWGLNENGLPDQTQVFGDIDGDNVLDQVPPITLLSNVFNVTIPPPSPYLAFKLSVGDGDLKVYATPTGSRWVQLAIFIILAIVPVTTAISAVYVYLKAFAQVKFNQIGVTEKRSTFAPLVSVFHKVADRSNDRDSNAGLALTNVGPFPSETAGVAGAIVNSHRRTVLIATMEYDIEDWAIKIKIGGLGVMAQLLGKHLSQQDLIWVVPCVGGVDYPRDDPGEPMVITVLGNDYQVDVQYHRLRNITYVLLDAPVFRAQTKSEPYPARMDDLDSAIFYSSWNQCIAEAIRRFPAIDLYHINDYHGAAAPLYLLPRTIPCCLSLHNAEFQGLWPMKTQKQNQEVCRVFNLDYALVKKYVQFGEVFNLLHAGANYLKIHQNGFGAVGVSKKYGKRSYARYPIFWGLKNIEALPNPDPSDLADWDHNTSNDLEDVVIDTEFEAGRVAFKKQAQEWAGLNVDPEAQLFVFVGRWSMQKGVDLIADIFPSILDAHPEVQLMCIGPVIDLHGRFAALKLNRLMTLYPGRVYSKPEFTALPPFIFTGAEFALIPSRDEPFGLVAVEFGRKGALGVGSRVGGLGQMPGWWFTIESMTTKHLIQQFKMAINDALKSSQETRALMRARSSKQRFPVAQWAEDLEILQTTSIEKHAKHSKRSDRGSWRISHGSTLVPESIRNVSSGSSNSREQSRSRGSTVSVPPSGAITPDARMSVPRPGFENVLTPTNLSFSLNMSDEPESDTDTRRRPLSSNPPANADSRIVYSPASDGDVLEPNPRAVHDYFSNRPSPLGTPTAYFGRSGASTPVLGLSAEDGLLGRRDARASMMSLVSVDGIVKEKQDYNLQKVDPFFTDSNNEYADKFERKLAGLTGKNSEDQLCIEEFLEKSQKDWFNRYREVKLGKSYSPSPASSVFRFKIREPRPESPEVASSETDPNAGQFLLPSNYVPPTGLKRFMLMKLGDWPVYSLFLAFGQILALNSYQITLLNGEIGETAEKLYVLASIYLASSIIWWMVFRLVPSVYVLSTPFFLYGLAFLFVGLAGPISNTLSRTWLQNVGTGLYSFASSSGSIFFSLNFGDEGGAPLKSWIFRATVIQGSQQLVISFLWYWGSWMSSLNQQGSTQFSLIATDPSTLLGIGIGLAAFLWIVGAMVLFGLPGYYRQAPGQVPTFYLSLFRRRIILWFFYMVFISNYWLSAPYGRNWLYLWSSKHAEVWQIVLLVLFFFIIVWAGALWVFHTFSKRHAWFIPIFAVGLGAPRWAQMLWGTSNIATYIPWAGGPVAGAILGRALWLWLGVLDSLQGVGFGMILLHTMTRFHVTFTLLAAQVVGSVATILARATAPNKLGPGDVFPDFSAGIMAGLAKADFWVCLLFMISINVLCIFFYRKEQLSKP</sequence>
<organism evidence="11 12">
    <name type="scientific">Penicillium salamii</name>
    <dbReference type="NCBI Taxonomy" id="1612424"/>
    <lineage>
        <taxon>Eukaryota</taxon>
        <taxon>Fungi</taxon>
        <taxon>Dikarya</taxon>
        <taxon>Ascomycota</taxon>
        <taxon>Pezizomycotina</taxon>
        <taxon>Eurotiomycetes</taxon>
        <taxon>Eurotiomycetidae</taxon>
        <taxon>Eurotiales</taxon>
        <taxon>Aspergillaceae</taxon>
        <taxon>Penicillium</taxon>
    </lineage>
</organism>
<dbReference type="OrthoDB" id="512920at2759"/>
<dbReference type="Pfam" id="PF00534">
    <property type="entry name" value="Glycos_transf_1"/>
    <property type="match status" value="1"/>
</dbReference>
<dbReference type="Pfam" id="PF08323">
    <property type="entry name" value="Glyco_transf_5"/>
    <property type="match status" value="1"/>
</dbReference>
<feature type="transmembrane region" description="Helical" evidence="8">
    <location>
        <begin position="2390"/>
        <end position="2414"/>
    </location>
</feature>
<feature type="chain" id="PRO_5040935199" description="alpha-1,3-glucan synthase" evidence="9">
    <location>
        <begin position="24"/>
        <end position="2422"/>
    </location>
</feature>
<feature type="transmembrane region" description="Helical" evidence="8">
    <location>
        <begin position="2303"/>
        <end position="2327"/>
    </location>
</feature>
<dbReference type="GO" id="GO:0047657">
    <property type="term" value="F:alpha-1,3-glucan synthase activity"/>
    <property type="evidence" value="ECO:0007669"/>
    <property type="project" value="UniProtKB-EC"/>
</dbReference>
<keyword evidence="8" id="KW-0812">Transmembrane</keyword>
<dbReference type="InterPro" id="IPR058656">
    <property type="entry name" value="Mok11-13/Ags1-like_GH"/>
</dbReference>
<dbReference type="FunFam" id="3.40.50.2000:FF:000058">
    <property type="entry name" value="Alpha-1,3-glucan synthase Ags1"/>
    <property type="match status" value="1"/>
</dbReference>
<keyword evidence="8" id="KW-1133">Transmembrane helix</keyword>
<evidence type="ECO:0000256" key="1">
    <source>
        <dbReference type="ARBA" id="ARBA00006122"/>
    </source>
</evidence>
<dbReference type="EC" id="2.4.1.183" evidence="2"/>
<dbReference type="PANTHER" id="PTHR47182:SF2">
    <property type="entry name" value="CELL WALL ALPHA-1,3-GLUCAN SYNTHASE AGS1"/>
    <property type="match status" value="1"/>
</dbReference>
<feature type="transmembrane region" description="Helical" evidence="8">
    <location>
        <begin position="2248"/>
        <end position="2267"/>
    </location>
</feature>
<dbReference type="InterPro" id="IPR017853">
    <property type="entry name" value="GH"/>
</dbReference>
<dbReference type="InterPro" id="IPR058659">
    <property type="entry name" value="Mok11-13/Ags1-like_CBM"/>
</dbReference>
<dbReference type="Gene3D" id="3.40.50.2000">
    <property type="entry name" value="Glycogen Phosphorylase B"/>
    <property type="match status" value="2"/>
</dbReference>
<evidence type="ECO:0000256" key="9">
    <source>
        <dbReference type="SAM" id="SignalP"/>
    </source>
</evidence>
<dbReference type="InterPro" id="IPR058658">
    <property type="entry name" value="Mok11-13/Ags1-like_Ig_2"/>
</dbReference>
<dbReference type="InterPro" id="IPR001296">
    <property type="entry name" value="Glyco_trans_1"/>
</dbReference>
<feature type="signal peptide" evidence="9">
    <location>
        <begin position="1"/>
        <end position="23"/>
    </location>
</feature>